<evidence type="ECO:0000256" key="1">
    <source>
        <dbReference type="SAM" id="MobiDB-lite"/>
    </source>
</evidence>
<dbReference type="InterPro" id="IPR013239">
    <property type="entry name" value="RNA_polI_Rpa14"/>
</dbReference>
<sequence>MATDCPPTIALRKTAKLSKDQSLSFLEGYVRKIEQFQDEKSGSESVLSQLTRVLMYLRGEDVPLLASNPVNDTPSTKEIVEETPSKSEETPSKKHGREEDMAAVSKEERKRLKKEQKKLARREKEESRKAGQEKEPQEDEDNQHDE</sequence>
<dbReference type="EMBL" id="CP115611">
    <property type="protein sequence ID" value="WBW70593.1"/>
    <property type="molecule type" value="Genomic_DNA"/>
</dbReference>
<organism evidence="2 3">
    <name type="scientific">Schizosaccharomyces osmophilus</name>
    <dbReference type="NCBI Taxonomy" id="2545709"/>
    <lineage>
        <taxon>Eukaryota</taxon>
        <taxon>Fungi</taxon>
        <taxon>Dikarya</taxon>
        <taxon>Ascomycota</taxon>
        <taxon>Taphrinomycotina</taxon>
        <taxon>Schizosaccharomycetes</taxon>
        <taxon>Schizosaccharomycetales</taxon>
        <taxon>Schizosaccharomycetaceae</taxon>
        <taxon>Schizosaccharomyces</taxon>
    </lineage>
</organism>
<dbReference type="RefSeq" id="XP_056034836.1">
    <property type="nucleotide sequence ID" value="XM_056179469.1"/>
</dbReference>
<gene>
    <name evidence="2" type="primary">ker1</name>
    <name evidence="2" type="ORF">SOMG_00675</name>
</gene>
<keyword evidence="3" id="KW-1185">Reference proteome</keyword>
<evidence type="ECO:0000313" key="2">
    <source>
        <dbReference type="EMBL" id="WBW70593.1"/>
    </source>
</evidence>
<dbReference type="Pfam" id="PF08203">
    <property type="entry name" value="RNA_polI_A14"/>
    <property type="match status" value="1"/>
</dbReference>
<dbReference type="AlphaFoldDB" id="A0AAF0ATN4"/>
<feature type="compositionally biased region" description="Basic and acidic residues" evidence="1">
    <location>
        <begin position="78"/>
        <end position="110"/>
    </location>
</feature>
<feature type="compositionally biased region" description="Acidic residues" evidence="1">
    <location>
        <begin position="136"/>
        <end position="146"/>
    </location>
</feature>
<keyword evidence="2" id="KW-0240">DNA-directed RNA polymerase</keyword>
<dbReference type="GeneID" id="80874158"/>
<accession>A0AAF0ATN4</accession>
<name>A0AAF0ATN4_9SCHI</name>
<feature type="region of interest" description="Disordered" evidence="1">
    <location>
        <begin position="63"/>
        <end position="146"/>
    </location>
</feature>
<evidence type="ECO:0000313" key="3">
    <source>
        <dbReference type="Proteomes" id="UP001212411"/>
    </source>
</evidence>
<keyword evidence="2" id="KW-0804">Transcription</keyword>
<reference evidence="2 3" key="1">
    <citation type="journal article" date="2023" name="G3 (Bethesda)">
        <title>A high-quality reference genome for the fission yeast Schizosaccharomyces osmophilus.</title>
        <authorList>
            <person name="Jia G.S."/>
            <person name="Zhang W.C."/>
            <person name="Liang Y."/>
            <person name="Liu X.H."/>
            <person name="Rhind N."/>
            <person name="Pidoux A."/>
            <person name="Brysch-Herzberg M."/>
            <person name="Du L.L."/>
        </authorList>
    </citation>
    <scope>NUCLEOTIDE SEQUENCE [LARGE SCALE GENOMIC DNA]</scope>
    <source>
        <strain evidence="2 3">CBS 15793</strain>
    </source>
</reference>
<protein>
    <submittedName>
        <fullName evidence="2">DNA-directed RNA polymerase I complex subunit Ker1</fullName>
    </submittedName>
</protein>
<feature type="compositionally biased region" description="Basic residues" evidence="1">
    <location>
        <begin position="111"/>
        <end position="121"/>
    </location>
</feature>
<dbReference type="KEGG" id="som:SOMG_00675"/>
<dbReference type="Proteomes" id="UP001212411">
    <property type="component" value="Chromosome 1"/>
</dbReference>
<proteinExistence type="predicted"/>
<feature type="compositionally biased region" description="Basic and acidic residues" evidence="1">
    <location>
        <begin position="122"/>
        <end position="135"/>
    </location>
</feature>
<dbReference type="GO" id="GO:0000428">
    <property type="term" value="C:DNA-directed RNA polymerase complex"/>
    <property type="evidence" value="ECO:0007669"/>
    <property type="project" value="UniProtKB-KW"/>
</dbReference>